<name>A0A1W7ABS9_9STAP</name>
<evidence type="ECO:0000313" key="1">
    <source>
        <dbReference type="EMBL" id="ARQ07067.1"/>
    </source>
</evidence>
<dbReference type="AlphaFoldDB" id="A0A1W7ABS9"/>
<reference evidence="1 2" key="1">
    <citation type="journal article" date="2017" name="Int. J. Syst. Evol. Microbiol.">
        <title>Macrococcus canis sp. nov., a skin bacterium associated with infections in dogs.</title>
        <authorList>
            <person name="Gobeli Brawand S."/>
            <person name="Cotting K."/>
            <person name="Gomez-Sanz E."/>
            <person name="Collaud A."/>
            <person name="Thomann A."/>
            <person name="Brodard I."/>
            <person name="Rodriguez-Campos S."/>
            <person name="Strauss C."/>
            <person name="Perreten V."/>
        </authorList>
    </citation>
    <scope>NUCLEOTIDE SEQUENCE [LARGE SCALE GENOMIC DNA]</scope>
    <source>
        <strain evidence="1 2">KM45013</strain>
    </source>
</reference>
<dbReference type="STRING" id="1855823.MCCS_14260"/>
<proteinExistence type="predicted"/>
<protein>
    <submittedName>
        <fullName evidence="1">Uncharacterized protein</fullName>
    </submittedName>
</protein>
<evidence type="ECO:0000313" key="2">
    <source>
        <dbReference type="Proteomes" id="UP000194154"/>
    </source>
</evidence>
<accession>A0A1W7ABS9</accession>
<keyword evidence="2" id="KW-1185">Reference proteome</keyword>
<dbReference type="EMBL" id="CP021059">
    <property type="protein sequence ID" value="ARQ07067.1"/>
    <property type="molecule type" value="Genomic_DNA"/>
</dbReference>
<organism evidence="1 2">
    <name type="scientific">Macrococcoides canis</name>
    <dbReference type="NCBI Taxonomy" id="1855823"/>
    <lineage>
        <taxon>Bacteria</taxon>
        <taxon>Bacillati</taxon>
        <taxon>Bacillota</taxon>
        <taxon>Bacilli</taxon>
        <taxon>Bacillales</taxon>
        <taxon>Staphylococcaceae</taxon>
        <taxon>Macrococcoides</taxon>
    </lineage>
</organism>
<sequence length="49" mass="6002">MKVKYKKMWNELKEQINSVFDKNETHFLEDTTYADVLSMMEQLEKENDE</sequence>
<dbReference type="KEGG" id="mcak:MCCS_14260"/>
<gene>
    <name evidence="1" type="ORF">MCCS_14260</name>
</gene>
<dbReference type="Proteomes" id="UP000194154">
    <property type="component" value="Chromosome"/>
</dbReference>